<gene>
    <name evidence="1" type="ORF">AVDCRST_MAG25-415</name>
</gene>
<dbReference type="EMBL" id="CADCVI010000033">
    <property type="protein sequence ID" value="CAA9458131.1"/>
    <property type="molecule type" value="Genomic_DNA"/>
</dbReference>
<organism evidence="1">
    <name type="scientific">uncultured Rubrobacteraceae bacterium</name>
    <dbReference type="NCBI Taxonomy" id="349277"/>
    <lineage>
        <taxon>Bacteria</taxon>
        <taxon>Bacillati</taxon>
        <taxon>Actinomycetota</taxon>
        <taxon>Rubrobacteria</taxon>
        <taxon>Rubrobacterales</taxon>
        <taxon>Rubrobacteraceae</taxon>
        <taxon>environmental samples</taxon>
    </lineage>
</organism>
<evidence type="ECO:0000313" key="1">
    <source>
        <dbReference type="EMBL" id="CAA9458131.1"/>
    </source>
</evidence>
<dbReference type="AlphaFoldDB" id="A0A6J4QXU4"/>
<protein>
    <recommendedName>
        <fullName evidence="2">DUF3037 domain-containing protein</fullName>
    </recommendedName>
</protein>
<dbReference type="Pfam" id="PF11236">
    <property type="entry name" value="DUF3037"/>
    <property type="match status" value="1"/>
</dbReference>
<name>A0A6J4QXU4_9ACTN</name>
<evidence type="ECO:0008006" key="2">
    <source>
        <dbReference type="Google" id="ProtNLM"/>
    </source>
</evidence>
<reference evidence="1" key="1">
    <citation type="submission" date="2020-02" db="EMBL/GenBank/DDBJ databases">
        <authorList>
            <person name="Meier V. D."/>
        </authorList>
    </citation>
    <scope>NUCLEOTIDE SEQUENCE</scope>
    <source>
        <strain evidence="1">AVDCRST_MAG25</strain>
    </source>
</reference>
<proteinExistence type="predicted"/>
<accession>A0A6J4QXU4</accession>
<sequence length="128" mass="13753">MSELFEYAVLRVVPRVERGEFFNAGVVLHCGSKGFLGARIHLDAARLAALDPAADHGSVLAHLDVARLVCAGGAAAGYVGRLSRSQRFGWLTAPRSAVVQPSPVHTGFSEDPERTLEHLLRVMVLPPD</sequence>
<dbReference type="InterPro" id="IPR021398">
    <property type="entry name" value="DUF3037"/>
</dbReference>